<comment type="caution">
    <text evidence="1">The sequence shown here is derived from an EMBL/GenBank/DDBJ whole genome shotgun (WGS) entry which is preliminary data.</text>
</comment>
<sequence>MFTSRTLSFRSTIPQVSARRAAIALRCSSQSERHRSSGPIRTTLPKRYQSTQAGVGAAVAAAESKQEPSDTWKKVQKYTSQLEDKAGEGRLEYVSADVTDQARMWKVGEEIGDKEGRMDVCIASAGIALPEVDCLEYPADKFQQVVSVNLNGVLYTAQAAGRQMARFDKGGSIILIGSIAGSVALQGMAQISYSASKGAVLQMARTMACELAPRGIRVNSISPGWVRTGMTGEMIDAAPDFFNGIIPMGRVANTRELRGAAAWLASDASSFCTGSESDMQYAEERCRPVNFPLKTEQLEDLQHDVIKIRYNWAIGLRYFAVFAGLARDKGGTHFGRLVVADLGCEVVADVALPEFVRDLRKWVDMAPLTNNGTSLLIISCTTLLKLALFAKLTRYFRLKVRETWELSSIRTASASAGGALSSSSSSSCFERDLRARLALPFA</sequence>
<gene>
    <name evidence="1" type="ORF">NM688_g8339</name>
</gene>
<keyword evidence="2" id="KW-1185">Reference proteome</keyword>
<evidence type="ECO:0000313" key="1">
    <source>
        <dbReference type="EMBL" id="KAJ3525867.1"/>
    </source>
</evidence>
<name>A0ACC1RT63_9APHY</name>
<organism evidence="1 2">
    <name type="scientific">Phlebia brevispora</name>
    <dbReference type="NCBI Taxonomy" id="194682"/>
    <lineage>
        <taxon>Eukaryota</taxon>
        <taxon>Fungi</taxon>
        <taxon>Dikarya</taxon>
        <taxon>Basidiomycota</taxon>
        <taxon>Agaricomycotina</taxon>
        <taxon>Agaricomycetes</taxon>
        <taxon>Polyporales</taxon>
        <taxon>Meruliaceae</taxon>
        <taxon>Phlebia</taxon>
    </lineage>
</organism>
<dbReference type="EMBL" id="JANHOG010002212">
    <property type="protein sequence ID" value="KAJ3525867.1"/>
    <property type="molecule type" value="Genomic_DNA"/>
</dbReference>
<proteinExistence type="predicted"/>
<accession>A0ACC1RT63</accession>
<dbReference type="Proteomes" id="UP001148662">
    <property type="component" value="Unassembled WGS sequence"/>
</dbReference>
<reference evidence="1" key="1">
    <citation type="submission" date="2022-07" db="EMBL/GenBank/DDBJ databases">
        <title>Genome Sequence of Phlebia brevispora.</title>
        <authorList>
            <person name="Buettner E."/>
        </authorList>
    </citation>
    <scope>NUCLEOTIDE SEQUENCE</scope>
    <source>
        <strain evidence="1">MPL23</strain>
    </source>
</reference>
<protein>
    <submittedName>
        <fullName evidence="1">Uncharacterized protein</fullName>
    </submittedName>
</protein>
<evidence type="ECO:0000313" key="2">
    <source>
        <dbReference type="Proteomes" id="UP001148662"/>
    </source>
</evidence>